<reference evidence="1" key="1">
    <citation type="journal article" date="2020" name="Nature">
        <title>Giant virus diversity and host interactions through global metagenomics.</title>
        <authorList>
            <person name="Schulz F."/>
            <person name="Roux S."/>
            <person name="Paez-Espino D."/>
            <person name="Jungbluth S."/>
            <person name="Walsh D.A."/>
            <person name="Denef V.J."/>
            <person name="McMahon K.D."/>
            <person name="Konstantinidis K.T."/>
            <person name="Eloe-Fadrosh E.A."/>
            <person name="Kyrpides N.C."/>
            <person name="Woyke T."/>
        </authorList>
    </citation>
    <scope>NUCLEOTIDE SEQUENCE</scope>
    <source>
        <strain evidence="1">GVMAG-M-3300020192-26</strain>
    </source>
</reference>
<proteinExistence type="predicted"/>
<sequence>MLLFLLILSVNSHNYNYVTQNTVDDRMEFSFSLSNENVTLQLTKVLFNISVVNDRCNTSFF</sequence>
<dbReference type="AlphaFoldDB" id="A0A6C0C940"/>
<name>A0A6C0C940_9ZZZZ</name>
<organism evidence="1">
    <name type="scientific">viral metagenome</name>
    <dbReference type="NCBI Taxonomy" id="1070528"/>
    <lineage>
        <taxon>unclassified sequences</taxon>
        <taxon>metagenomes</taxon>
        <taxon>organismal metagenomes</taxon>
    </lineage>
</organism>
<accession>A0A6C0C940</accession>
<evidence type="ECO:0000313" key="1">
    <source>
        <dbReference type="EMBL" id="QHT00179.1"/>
    </source>
</evidence>
<dbReference type="EMBL" id="MN739353">
    <property type="protein sequence ID" value="QHT00179.1"/>
    <property type="molecule type" value="Genomic_DNA"/>
</dbReference>
<protein>
    <submittedName>
        <fullName evidence="1">Uncharacterized protein</fullName>
    </submittedName>
</protein>